<dbReference type="OrthoDB" id="187617at2759"/>
<dbReference type="SMART" id="SM00441">
    <property type="entry name" value="FF"/>
    <property type="match status" value="4"/>
</dbReference>
<accession>A0A1G4K6M3</accession>
<feature type="domain" description="FF" evidence="3">
    <location>
        <begin position="193"/>
        <end position="249"/>
    </location>
</feature>
<dbReference type="GO" id="GO:0071004">
    <property type="term" value="C:U2-type prespliceosome"/>
    <property type="evidence" value="ECO:0007669"/>
    <property type="project" value="EnsemblFungi"/>
</dbReference>
<dbReference type="InterPro" id="IPR002713">
    <property type="entry name" value="FF_domain"/>
</dbReference>
<evidence type="ECO:0000256" key="1">
    <source>
        <dbReference type="SAM" id="MobiDB-lite"/>
    </source>
</evidence>
<evidence type="ECO:0000259" key="2">
    <source>
        <dbReference type="PROSITE" id="PS50020"/>
    </source>
</evidence>
<dbReference type="GO" id="GO:0045292">
    <property type="term" value="P:mRNA cis splicing, via spliceosome"/>
    <property type="evidence" value="ECO:0007669"/>
    <property type="project" value="InterPro"/>
</dbReference>
<evidence type="ECO:0000313" key="4">
    <source>
        <dbReference type="EMBL" id="SCU99494.1"/>
    </source>
</evidence>
<dbReference type="EMBL" id="LT598461">
    <property type="protein sequence ID" value="SCU99494.1"/>
    <property type="molecule type" value="Genomic_DNA"/>
</dbReference>
<dbReference type="PROSITE" id="PS51676">
    <property type="entry name" value="FF"/>
    <property type="match status" value="2"/>
</dbReference>
<protein>
    <submittedName>
        <fullName evidence="4">LADA_0H20120g1_1</fullName>
    </submittedName>
</protein>
<dbReference type="PANTHER" id="PTHR11864">
    <property type="entry name" value="PRE-MRNA-PROCESSING PROTEIN PRP40"/>
    <property type="match status" value="1"/>
</dbReference>
<dbReference type="SUPFAM" id="SSF51045">
    <property type="entry name" value="WW domain"/>
    <property type="match status" value="2"/>
</dbReference>
<keyword evidence="5" id="KW-1185">Reference proteome</keyword>
<dbReference type="SMART" id="SM00456">
    <property type="entry name" value="WW"/>
    <property type="match status" value="2"/>
</dbReference>
<dbReference type="Gene3D" id="1.10.10.440">
    <property type="entry name" value="FF domain"/>
    <property type="match status" value="4"/>
</dbReference>
<name>A0A1G4K6M3_9SACH</name>
<dbReference type="Gene3D" id="2.20.70.10">
    <property type="match status" value="2"/>
</dbReference>
<feature type="region of interest" description="Disordered" evidence="1">
    <location>
        <begin position="79"/>
        <end position="104"/>
    </location>
</feature>
<dbReference type="InterPro" id="IPR036020">
    <property type="entry name" value="WW_dom_sf"/>
</dbReference>
<feature type="compositionally biased region" description="Basic and acidic residues" evidence="1">
    <location>
        <begin position="1"/>
        <end position="11"/>
    </location>
</feature>
<gene>
    <name evidence="4" type="ORF">LADA_0H20120G</name>
</gene>
<dbReference type="CDD" id="cd00201">
    <property type="entry name" value="WW"/>
    <property type="match status" value="2"/>
</dbReference>
<reference evidence="4 5" key="1">
    <citation type="submission" date="2016-03" db="EMBL/GenBank/DDBJ databases">
        <authorList>
            <person name="Devillers H."/>
        </authorList>
    </citation>
    <scope>NUCLEOTIDE SEQUENCE [LARGE SCALE GENOMIC DNA]</scope>
    <source>
        <strain evidence="4">CBS 10888</strain>
    </source>
</reference>
<evidence type="ECO:0000259" key="3">
    <source>
        <dbReference type="PROSITE" id="PS51676"/>
    </source>
</evidence>
<dbReference type="InterPro" id="IPR039726">
    <property type="entry name" value="Prp40-like"/>
</dbReference>
<organism evidence="4 5">
    <name type="scientific">Lachancea dasiensis</name>
    <dbReference type="NCBI Taxonomy" id="1072105"/>
    <lineage>
        <taxon>Eukaryota</taxon>
        <taxon>Fungi</taxon>
        <taxon>Dikarya</taxon>
        <taxon>Ascomycota</taxon>
        <taxon>Saccharomycotina</taxon>
        <taxon>Saccharomycetes</taxon>
        <taxon>Saccharomycetales</taxon>
        <taxon>Saccharomycetaceae</taxon>
        <taxon>Lachancea</taxon>
    </lineage>
</organism>
<dbReference type="Pfam" id="PF00397">
    <property type="entry name" value="WW"/>
    <property type="match status" value="2"/>
</dbReference>
<dbReference type="InterPro" id="IPR001202">
    <property type="entry name" value="WW_dom"/>
</dbReference>
<dbReference type="Pfam" id="PF01846">
    <property type="entry name" value="FF"/>
    <property type="match status" value="3"/>
</dbReference>
<dbReference type="PROSITE" id="PS01159">
    <property type="entry name" value="WW_DOMAIN_1"/>
    <property type="match status" value="2"/>
</dbReference>
<evidence type="ECO:0000313" key="5">
    <source>
        <dbReference type="Proteomes" id="UP000190274"/>
    </source>
</evidence>
<dbReference type="PROSITE" id="PS50020">
    <property type="entry name" value="WW_DOMAIN_2"/>
    <property type="match status" value="2"/>
</dbReference>
<feature type="domain" description="FF" evidence="3">
    <location>
        <begin position="342"/>
        <end position="403"/>
    </location>
</feature>
<dbReference type="PANTHER" id="PTHR11864:SF0">
    <property type="entry name" value="PRP40 PRE-MRNA PROCESSING FACTOR 40 HOMOLOG A (YEAST)"/>
    <property type="match status" value="1"/>
</dbReference>
<feature type="region of interest" description="Disordered" evidence="1">
    <location>
        <begin position="534"/>
        <end position="557"/>
    </location>
</feature>
<dbReference type="AlphaFoldDB" id="A0A1G4K6M3"/>
<dbReference type="GO" id="GO:0005685">
    <property type="term" value="C:U1 snRNP"/>
    <property type="evidence" value="ECO:0007669"/>
    <property type="project" value="EnsemblFungi"/>
</dbReference>
<dbReference type="SUPFAM" id="SSF81698">
    <property type="entry name" value="FF domain"/>
    <property type="match status" value="3"/>
</dbReference>
<dbReference type="STRING" id="1266660.A0A1G4K6M3"/>
<feature type="domain" description="WW" evidence="2">
    <location>
        <begin position="1"/>
        <end position="31"/>
    </location>
</feature>
<feature type="region of interest" description="Disordered" evidence="1">
    <location>
        <begin position="1"/>
        <end position="28"/>
    </location>
</feature>
<proteinExistence type="predicted"/>
<feature type="domain" description="WW" evidence="2">
    <location>
        <begin position="44"/>
        <end position="72"/>
    </location>
</feature>
<dbReference type="Proteomes" id="UP000190274">
    <property type="component" value="Chromosome H"/>
</dbReference>
<sequence length="571" mass="66979">MSDWQEAKDPSGRSYYYHTGSGETSWEKPRELYTELELKLEKQGWKVAQAEGGEIYYYHEESGESRWEVPSLAEQPELVASEAPSDAADQRPEASESVANPQVSEEPELYKLNSKLVETVALPKSEAEVLFLEMLADHQIDSTWSFNKIISELSCSDPRYWCVDDDPVWKRKMFEQYLTNRSEDQLLKEHSAVNKFKEAFWSMLAQCSGIHYYTRWVTAKRIFANEPIYKHSVVSEKTKRKVFEEYVADLRETHFHGLEKTRSQAITELQDYLNAILTDRENYISWKELSDTYLFDNNARFMSNRHFQTLSKHDVLKEYVNIVESFSSQTLQQLESSKSANYTMDRKARDRFKKLLAEHNARIKCNTKWEDLYPVLKSDSRFKDIVGRNGSSPLDLFLDMVEEKGLIMKAHQSIANQFLIERKYEWNVEPEVDKDELSTLLKSHPQLSMLDDIDRSILVSKLIEDRAQKVQQQKEIEQRLLEQRRRFFTLLLHRVFSESRPKPATFEEARPILQDYPEFRDLTDEDERRKLFQVFEPTKAPVQPSNPSSADLLPTSKIPRKRALTPVELDY</sequence>
<dbReference type="GO" id="GO:0003723">
    <property type="term" value="F:RNA binding"/>
    <property type="evidence" value="ECO:0007669"/>
    <property type="project" value="EnsemblFungi"/>
</dbReference>
<dbReference type="InterPro" id="IPR036517">
    <property type="entry name" value="FF_domain_sf"/>
</dbReference>